<proteinExistence type="predicted"/>
<comment type="caution">
    <text evidence="2">The sequence shown here is derived from an EMBL/GenBank/DDBJ whole genome shotgun (WGS) entry which is preliminary data.</text>
</comment>
<dbReference type="AlphaFoldDB" id="A0A917NIL8"/>
<accession>A0A917NIL8</accession>
<dbReference type="RefSeq" id="WP_188881725.1">
    <property type="nucleotide sequence ID" value="NZ_BMOY01000014.1"/>
</dbReference>
<reference evidence="2" key="1">
    <citation type="journal article" date="2014" name="Int. J. Syst. Evol. Microbiol.">
        <title>Complete genome sequence of Corynebacterium casei LMG S-19264T (=DSM 44701T), isolated from a smear-ripened cheese.</title>
        <authorList>
            <consortium name="US DOE Joint Genome Institute (JGI-PGF)"/>
            <person name="Walter F."/>
            <person name="Albersmeier A."/>
            <person name="Kalinowski J."/>
            <person name="Ruckert C."/>
        </authorList>
    </citation>
    <scope>NUCLEOTIDE SEQUENCE</scope>
    <source>
        <strain evidence="2">JCM 18487</strain>
    </source>
</reference>
<evidence type="ECO:0000313" key="2">
    <source>
        <dbReference type="EMBL" id="GGJ04010.1"/>
    </source>
</evidence>
<keyword evidence="3" id="KW-1185">Reference proteome</keyword>
<dbReference type="PANTHER" id="PTHR37507:SF2">
    <property type="entry name" value="SPORULATION PROTEIN YDCC"/>
    <property type="match status" value="1"/>
</dbReference>
<gene>
    <name evidence="2" type="primary">ydcC</name>
    <name evidence="2" type="ORF">GCM10010885_11580</name>
</gene>
<dbReference type="InterPro" id="IPR052944">
    <property type="entry name" value="Sporulation_related"/>
</dbReference>
<dbReference type="SUPFAM" id="SSF89392">
    <property type="entry name" value="Prokaryotic lipoproteins and lipoprotein localization factors"/>
    <property type="match status" value="1"/>
</dbReference>
<evidence type="ECO:0000256" key="1">
    <source>
        <dbReference type="SAM" id="SignalP"/>
    </source>
</evidence>
<dbReference type="Proteomes" id="UP000637695">
    <property type="component" value="Unassembled WGS sequence"/>
</dbReference>
<protein>
    <submittedName>
        <fullName evidence="2">Sporulation protein YdcC</fullName>
    </submittedName>
</protein>
<dbReference type="Gene3D" id="2.50.20.10">
    <property type="entry name" value="Lipoprotein localisation LolA/LolB/LppX"/>
    <property type="match status" value="1"/>
</dbReference>
<organism evidence="2 3">
    <name type="scientific">Alicyclobacillus cellulosilyticus</name>
    <dbReference type="NCBI Taxonomy" id="1003997"/>
    <lineage>
        <taxon>Bacteria</taxon>
        <taxon>Bacillati</taxon>
        <taxon>Bacillota</taxon>
        <taxon>Bacilli</taxon>
        <taxon>Bacillales</taxon>
        <taxon>Alicyclobacillaceae</taxon>
        <taxon>Alicyclobacillus</taxon>
    </lineage>
</organism>
<keyword evidence="1" id="KW-0732">Signal</keyword>
<dbReference type="PROSITE" id="PS51257">
    <property type="entry name" value="PROKAR_LIPOPROTEIN"/>
    <property type="match status" value="1"/>
</dbReference>
<dbReference type="PANTHER" id="PTHR37507">
    <property type="entry name" value="SPORULATION PROTEIN YDCC"/>
    <property type="match status" value="1"/>
</dbReference>
<dbReference type="InterPro" id="IPR029046">
    <property type="entry name" value="LolA/LolB/LppX"/>
</dbReference>
<sequence length="333" mass="36614">MRKITGLAVAAGLILAVAAGCGVPGKQDVVHKLRAEAASLERQNYKSEALMTVQMDNSAQTYYIETWYEGPDTYRIALGDANKNINQVIVRNPSGMFIVSPALQKVFRFNGNWAQNQGHIYLYDQILAQIIQDANVKVGKNQGLYTFDLPISPANDVVVREHVVLDAKTLHPKQVVLYDKDGKAVVTIQFQKFETGVQFAPDAFNPHQIAAQKPAQQTMAADMQFGYVEPDETFGARQTIAYPEEADQYLLRYSGAHGFTLQESRPAPGVFGFPSAQLVDLYGVPAVYTGTPASHAHELIWINNGIEYDLASSDLTLGQMKEVALSTFAQIGK</sequence>
<dbReference type="EMBL" id="BMOY01000014">
    <property type="protein sequence ID" value="GGJ04010.1"/>
    <property type="molecule type" value="Genomic_DNA"/>
</dbReference>
<feature type="signal peptide" evidence="1">
    <location>
        <begin position="1"/>
        <end position="18"/>
    </location>
</feature>
<name>A0A917NIL8_9BACL</name>
<reference evidence="2" key="2">
    <citation type="submission" date="2020-09" db="EMBL/GenBank/DDBJ databases">
        <authorList>
            <person name="Sun Q."/>
            <person name="Ohkuma M."/>
        </authorList>
    </citation>
    <scope>NUCLEOTIDE SEQUENCE</scope>
    <source>
        <strain evidence="2">JCM 18487</strain>
    </source>
</reference>
<feature type="chain" id="PRO_5037869886" evidence="1">
    <location>
        <begin position="19"/>
        <end position="333"/>
    </location>
</feature>
<evidence type="ECO:0000313" key="3">
    <source>
        <dbReference type="Proteomes" id="UP000637695"/>
    </source>
</evidence>